<feature type="compositionally biased region" description="Low complexity" evidence="1">
    <location>
        <begin position="97"/>
        <end position="116"/>
    </location>
</feature>
<reference evidence="2 3" key="1">
    <citation type="journal article" date="2020" name="ISME J.">
        <title>Uncovering the hidden diversity of litter-decomposition mechanisms in mushroom-forming fungi.</title>
        <authorList>
            <person name="Floudas D."/>
            <person name="Bentzer J."/>
            <person name="Ahren D."/>
            <person name="Johansson T."/>
            <person name="Persson P."/>
            <person name="Tunlid A."/>
        </authorList>
    </citation>
    <scope>NUCLEOTIDE SEQUENCE [LARGE SCALE GENOMIC DNA]</scope>
    <source>
        <strain evidence="2 3">CBS 291.85</strain>
    </source>
</reference>
<dbReference type="AlphaFoldDB" id="A0A8H5C563"/>
<organism evidence="2 3">
    <name type="scientific">Tetrapyrgos nigripes</name>
    <dbReference type="NCBI Taxonomy" id="182062"/>
    <lineage>
        <taxon>Eukaryota</taxon>
        <taxon>Fungi</taxon>
        <taxon>Dikarya</taxon>
        <taxon>Basidiomycota</taxon>
        <taxon>Agaricomycotina</taxon>
        <taxon>Agaricomycetes</taxon>
        <taxon>Agaricomycetidae</taxon>
        <taxon>Agaricales</taxon>
        <taxon>Marasmiineae</taxon>
        <taxon>Marasmiaceae</taxon>
        <taxon>Tetrapyrgos</taxon>
    </lineage>
</organism>
<feature type="compositionally biased region" description="Polar residues" evidence="1">
    <location>
        <begin position="474"/>
        <end position="485"/>
    </location>
</feature>
<dbReference type="EMBL" id="JAACJM010000266">
    <property type="protein sequence ID" value="KAF5334177.1"/>
    <property type="molecule type" value="Genomic_DNA"/>
</dbReference>
<feature type="compositionally biased region" description="Low complexity" evidence="1">
    <location>
        <begin position="276"/>
        <end position="302"/>
    </location>
</feature>
<feature type="compositionally biased region" description="Basic and acidic residues" evidence="1">
    <location>
        <begin position="399"/>
        <end position="414"/>
    </location>
</feature>
<feature type="compositionally biased region" description="Low complexity" evidence="1">
    <location>
        <begin position="228"/>
        <end position="237"/>
    </location>
</feature>
<feature type="compositionally biased region" description="Basic residues" evidence="1">
    <location>
        <begin position="203"/>
        <end position="212"/>
    </location>
</feature>
<comment type="caution">
    <text evidence="2">The sequence shown here is derived from an EMBL/GenBank/DDBJ whole genome shotgun (WGS) entry which is preliminary data.</text>
</comment>
<protein>
    <submittedName>
        <fullName evidence="2">Uncharacterized protein</fullName>
    </submittedName>
</protein>
<evidence type="ECO:0000256" key="1">
    <source>
        <dbReference type="SAM" id="MobiDB-lite"/>
    </source>
</evidence>
<proteinExistence type="predicted"/>
<dbReference type="OrthoDB" id="3232670at2759"/>
<evidence type="ECO:0000313" key="3">
    <source>
        <dbReference type="Proteomes" id="UP000559256"/>
    </source>
</evidence>
<feature type="compositionally biased region" description="Polar residues" evidence="1">
    <location>
        <begin position="493"/>
        <end position="504"/>
    </location>
</feature>
<feature type="compositionally biased region" description="Low complexity" evidence="1">
    <location>
        <begin position="132"/>
        <end position="146"/>
    </location>
</feature>
<keyword evidence="3" id="KW-1185">Reference proteome</keyword>
<feature type="compositionally biased region" description="Polar residues" evidence="1">
    <location>
        <begin position="1"/>
        <end position="16"/>
    </location>
</feature>
<evidence type="ECO:0000313" key="2">
    <source>
        <dbReference type="EMBL" id="KAF5334177.1"/>
    </source>
</evidence>
<accession>A0A8H5C563</accession>
<feature type="region of interest" description="Disordered" evidence="1">
    <location>
        <begin position="71"/>
        <end position="321"/>
    </location>
</feature>
<feature type="region of interest" description="Disordered" evidence="1">
    <location>
        <begin position="457"/>
        <end position="504"/>
    </location>
</feature>
<feature type="region of interest" description="Disordered" evidence="1">
    <location>
        <begin position="1"/>
        <end position="22"/>
    </location>
</feature>
<feature type="compositionally biased region" description="Basic and acidic residues" evidence="1">
    <location>
        <begin position="71"/>
        <end position="81"/>
    </location>
</feature>
<gene>
    <name evidence="2" type="ORF">D9758_014824</name>
</gene>
<feature type="compositionally biased region" description="Polar residues" evidence="1">
    <location>
        <begin position="84"/>
        <end position="96"/>
    </location>
</feature>
<name>A0A8H5C563_9AGAR</name>
<feature type="compositionally biased region" description="Low complexity" evidence="1">
    <location>
        <begin position="247"/>
        <end position="260"/>
    </location>
</feature>
<sequence>MATNLHNLSPPSTPYNSLFGRSRSSSLSADIESVLSSRKEHDSNNALTIHSNMPNASFSLFRRLSLSRSDTVETIHPRPDEISQDTPLQRAGTTVTSISGSSSQNSSNNPDSVRVVGRGGRGSRPRQKKPATTESTSSAWESSSTTDVQHDDHSSNAGTTALDPKPRVRVGGRGGAGSRPRVTLTSNSGSSEAGMKSIAALKVKWKGRRRSKTATNSIDVSPLMEAGSSSSHVPSSSTPRRPAISTSFSSSNPHPQASSSTLSPIHSGPPTPTQASLSSPYTPSLSYTSPLDSDSYSISSASTPNSVPLPLPQPGTRGYTHNVLSAPSKAERALGIVVPTIPDQLARDHHPSIKSHQDSLVDEDSIRYYRRASLPLSTLSSFIRTDSIVLDGGDDEDSERCWADNKYDSEKSDSNDGSLTPVSSIIFADRPPSPQPPWKRKATPSLVDAGTGLVLLRSSPVPAPSSPGDDYSLSEYTSSLNGDTATTDDYEGDSQSLFTPQPSLDLTPIIPETSHSPGEPVSPMVFSARGSMFISTGSKDDLHILQVRNPSTLDLDPPPPPQPQPDHLHVSVVPVRSRVKSIPTPSPAPPIAPPSKTGLTRAETINSAQFIRPDSPFMDYGTTNTFPRYHYDKRPTTSQSRAEHGWSGQWNRSDMQDVIHSLRMLK</sequence>
<dbReference type="Proteomes" id="UP000559256">
    <property type="component" value="Unassembled WGS sequence"/>
</dbReference>
<feature type="region of interest" description="Disordered" evidence="1">
    <location>
        <begin position="389"/>
        <end position="444"/>
    </location>
</feature>